<comment type="caution">
    <text evidence="2">The sequence shown here is derived from an EMBL/GenBank/DDBJ whole genome shotgun (WGS) entry which is preliminary data.</text>
</comment>
<feature type="region of interest" description="Disordered" evidence="1">
    <location>
        <begin position="130"/>
        <end position="252"/>
    </location>
</feature>
<evidence type="ECO:0000313" key="2">
    <source>
        <dbReference type="EMBL" id="KAJ3183484.1"/>
    </source>
</evidence>
<reference evidence="2" key="1">
    <citation type="submission" date="2020-05" db="EMBL/GenBank/DDBJ databases">
        <title>Phylogenomic resolution of chytrid fungi.</title>
        <authorList>
            <person name="Stajich J.E."/>
            <person name="Amses K."/>
            <person name="Simmons R."/>
            <person name="Seto K."/>
            <person name="Myers J."/>
            <person name="Bonds A."/>
            <person name="Quandt C.A."/>
            <person name="Barry K."/>
            <person name="Liu P."/>
            <person name="Grigoriev I."/>
            <person name="Longcore J.E."/>
            <person name="James T.Y."/>
        </authorList>
    </citation>
    <scope>NUCLEOTIDE SEQUENCE</scope>
    <source>
        <strain evidence="2">JEL0379</strain>
    </source>
</reference>
<proteinExistence type="predicted"/>
<dbReference type="Proteomes" id="UP001212152">
    <property type="component" value="Unassembled WGS sequence"/>
</dbReference>
<evidence type="ECO:0000313" key="3">
    <source>
        <dbReference type="Proteomes" id="UP001212152"/>
    </source>
</evidence>
<dbReference type="EMBL" id="JADGJQ010000006">
    <property type="protein sequence ID" value="KAJ3183484.1"/>
    <property type="molecule type" value="Genomic_DNA"/>
</dbReference>
<organism evidence="2 3">
    <name type="scientific">Geranomyces variabilis</name>
    <dbReference type="NCBI Taxonomy" id="109894"/>
    <lineage>
        <taxon>Eukaryota</taxon>
        <taxon>Fungi</taxon>
        <taxon>Fungi incertae sedis</taxon>
        <taxon>Chytridiomycota</taxon>
        <taxon>Chytridiomycota incertae sedis</taxon>
        <taxon>Chytridiomycetes</taxon>
        <taxon>Spizellomycetales</taxon>
        <taxon>Powellomycetaceae</taxon>
        <taxon>Geranomyces</taxon>
    </lineage>
</organism>
<feature type="compositionally biased region" description="Low complexity" evidence="1">
    <location>
        <begin position="196"/>
        <end position="208"/>
    </location>
</feature>
<sequence length="757" mass="82698">MADPQEPVLAPGQYLQAFNTADFNDYLQYLARCRTICDDLLNHRPGGSPVSKSERRDIKGRLETIRRYEINEASFDTAKAKLTGNAQRSNRAERFLVHRNVRGLQSGLFKGLQYNTQLLPPTKRQRHEIETASAAPSIRKIATPTVRAATSSKPYAASHTPDTDEAVPTVEAATSSKSHAASHTPDTDEAVPTVEAATSSKSHAASHTPDTDEAVPTVEAATSSKLHAAWHTPDTDEAALGPPRKKGRLGDAPSLVPTAVAETAEDMPLIWKKYMEKIQRAMNSRDKWLQSGRHLYQLAKWGVAGAKEIGIAVMLGDTPYQTAYRALSAPQTPPQAVSLLAAMPEIAHIGRALQDLAQEDKVVVPWFWQRQTLRACIPAVLIVSIATALAADASSANKVEADTKLLCTRIIADAVCFLAQDLKYHMEYAHVFKEDAKTCSRFSDLTLTAQGGRAGHPCMPFFVSEFACAQQDVHKDHLVCTAEAVVEARRIVAFLDKSEVTQVRTHFALEAGKRIAFKVLQPVHRLGGIIWVVEDGPVFNLNDSEPLKMRVLAALRMVSYLRHIVFVDARALLDISSTMSAFANAETSELLPVIPEEPPHLRAEKSALTPAAKRMSFAPLATAWADELGKRIPFNVVLIPVYNESAVTMQKAIESAVNSDYAADRKLVVVVVDGLAVQPGESHRDDCMLGGLMPYIVIVKSGARGETRQSGTRGKRDSMLILMQYLSAIVGANGQDNTGSGSIKSYYFSPYSRCTRC</sequence>
<keyword evidence="3" id="KW-1185">Reference proteome</keyword>
<name>A0AAD5TPV9_9FUNG</name>
<accession>A0AAD5TPV9</accession>
<evidence type="ECO:0000256" key="1">
    <source>
        <dbReference type="SAM" id="MobiDB-lite"/>
    </source>
</evidence>
<dbReference type="AlphaFoldDB" id="A0AAD5TPV9"/>
<feature type="compositionally biased region" description="Low complexity" evidence="1">
    <location>
        <begin position="172"/>
        <end position="184"/>
    </location>
</feature>
<protein>
    <submittedName>
        <fullName evidence="2">Uncharacterized protein</fullName>
    </submittedName>
</protein>
<gene>
    <name evidence="2" type="ORF">HDU87_006803</name>
</gene>